<evidence type="ECO:0000313" key="3">
    <source>
        <dbReference type="Proteomes" id="UP000443582"/>
    </source>
</evidence>
<dbReference type="EMBL" id="QDKL01000003">
    <property type="protein sequence ID" value="RZF20666.1"/>
    <property type="molecule type" value="Genomic_DNA"/>
</dbReference>
<evidence type="ECO:0008006" key="4">
    <source>
        <dbReference type="Google" id="ProtNLM"/>
    </source>
</evidence>
<keyword evidence="3" id="KW-1185">Reference proteome</keyword>
<dbReference type="InterPro" id="IPR008775">
    <property type="entry name" value="Phytyl_CoA_dOase-like"/>
</dbReference>
<dbReference type="Proteomes" id="UP000443582">
    <property type="component" value="Unassembled WGS sequence"/>
</dbReference>
<proteinExistence type="predicted"/>
<dbReference type="RefSeq" id="WP_115362715.1">
    <property type="nucleotide sequence ID" value="NZ_QDKL01000003.1"/>
</dbReference>
<accession>A0ABY0ICI7</accession>
<dbReference type="Pfam" id="PF05721">
    <property type="entry name" value="PhyH"/>
    <property type="match status" value="1"/>
</dbReference>
<evidence type="ECO:0000256" key="1">
    <source>
        <dbReference type="ARBA" id="ARBA00001954"/>
    </source>
</evidence>
<reference evidence="3" key="1">
    <citation type="journal article" date="2019" name="Int. J. Syst. Evol. Microbiol.">
        <title>Halobacteriovorax valvorus sp. nov., a novel prokaryotic predator isolated from coastal seawater of China.</title>
        <authorList>
            <person name="Chen M.-X."/>
        </authorList>
    </citation>
    <scope>NUCLEOTIDE SEQUENCE [LARGE SCALE GENOMIC DNA]</scope>
    <source>
        <strain evidence="3">BL9</strain>
    </source>
</reference>
<gene>
    <name evidence="2" type="ORF">DAY19_11820</name>
</gene>
<dbReference type="PANTHER" id="PTHR20883:SF48">
    <property type="entry name" value="ECTOINE DIOXYGENASE"/>
    <property type="match status" value="1"/>
</dbReference>
<comment type="caution">
    <text evidence="2">The sequence shown here is derived from an EMBL/GenBank/DDBJ whole genome shotgun (WGS) entry which is preliminary data.</text>
</comment>
<evidence type="ECO:0000313" key="2">
    <source>
        <dbReference type="EMBL" id="RZF20666.1"/>
    </source>
</evidence>
<dbReference type="SUPFAM" id="SSF51197">
    <property type="entry name" value="Clavaminate synthase-like"/>
    <property type="match status" value="1"/>
</dbReference>
<sequence length="249" mass="28593">MELDYDKLVKDFYQQGYCVVEGLFDPKDLKNIEKSFDNLYQASLSLDETQMLKLAQFVFNEDALNRIVWCGGYDEFLLDIGADKRILNIVSRILESNEMVQLINQAHFKLPGQKVEFKWHQDSEHRRYGTHMWEDVDGRGSYVQTLLAIDDMNADNGPLKFIPNSNQEGHLNYKEDPSIIDEMLEKYEAVDVMLKAGDVAFFGPYVFHSSSLNKTDSPRRVLINGYAQPGANKREYPGVGLGRHLKLNS</sequence>
<name>A0ABY0ICI7_9BACT</name>
<comment type="cofactor">
    <cofactor evidence="1">
        <name>Fe(2+)</name>
        <dbReference type="ChEBI" id="CHEBI:29033"/>
    </cofactor>
</comment>
<dbReference type="PANTHER" id="PTHR20883">
    <property type="entry name" value="PHYTANOYL-COA DIOXYGENASE DOMAIN CONTAINING 1"/>
    <property type="match status" value="1"/>
</dbReference>
<organism evidence="2 3">
    <name type="scientific">Halobacteriovorax vibrionivorans</name>
    <dbReference type="NCBI Taxonomy" id="2152716"/>
    <lineage>
        <taxon>Bacteria</taxon>
        <taxon>Pseudomonadati</taxon>
        <taxon>Bdellovibrionota</taxon>
        <taxon>Bacteriovoracia</taxon>
        <taxon>Bacteriovoracales</taxon>
        <taxon>Halobacteriovoraceae</taxon>
        <taxon>Halobacteriovorax</taxon>
    </lineage>
</organism>
<protein>
    <recommendedName>
        <fullName evidence="4">Phytanoyl-CoA dioxygenase</fullName>
    </recommendedName>
</protein>
<dbReference type="Gene3D" id="2.60.120.620">
    <property type="entry name" value="q2cbj1_9rhob like domain"/>
    <property type="match status" value="1"/>
</dbReference>